<evidence type="ECO:0000313" key="2">
    <source>
        <dbReference type="Proteomes" id="UP001589833"/>
    </source>
</evidence>
<evidence type="ECO:0000313" key="1">
    <source>
        <dbReference type="EMBL" id="MFC0560624.1"/>
    </source>
</evidence>
<accession>A0ABV6NIM7</accession>
<sequence length="288" mass="33760">MKSGRIEQFAHLSEFKTVKEFNESVAAALDIHGHHFTKGERIAFIQLTRFSVKVIGVCNARICKLVQACQQTKGGISRSTFERMLRKARSLGILSNYRTKRAKGGYSHSVYVFHRFDKSKPSQSTECEYDEKPVYSTDELVKDEQETHLFKTKTLTNKNLRKETLDQINLDDLDESYTPTYVPQVFVKTVKPFFNRATEICKLWNQTQIAFRSAKFHNNFSIDSFDDLIKKALKLTVFQYKKRRIRTTFFQYYYGTIFRLFTYEKRRAYADKTQWGSWLDKGFGVLGE</sequence>
<dbReference type="RefSeq" id="WP_273844142.1">
    <property type="nucleotide sequence ID" value="NZ_JAQQWT010000008.1"/>
</dbReference>
<dbReference type="EMBL" id="JBHLTR010000031">
    <property type="protein sequence ID" value="MFC0560624.1"/>
    <property type="molecule type" value="Genomic_DNA"/>
</dbReference>
<name>A0ABV6NIM7_9BACI</name>
<keyword evidence="2" id="KW-1185">Reference proteome</keyword>
<comment type="caution">
    <text evidence="1">The sequence shown here is derived from an EMBL/GenBank/DDBJ whole genome shotgun (WGS) entry which is preliminary data.</text>
</comment>
<gene>
    <name evidence="1" type="ORF">ACFFH4_16675</name>
</gene>
<organism evidence="1 2">
    <name type="scientific">Halalkalibacter alkalisediminis</name>
    <dbReference type="NCBI Taxonomy" id="935616"/>
    <lineage>
        <taxon>Bacteria</taxon>
        <taxon>Bacillati</taxon>
        <taxon>Bacillota</taxon>
        <taxon>Bacilli</taxon>
        <taxon>Bacillales</taxon>
        <taxon>Bacillaceae</taxon>
        <taxon>Halalkalibacter</taxon>
    </lineage>
</organism>
<proteinExistence type="predicted"/>
<protein>
    <recommendedName>
        <fullName evidence="3">Helix-turn-helix domain-containing protein</fullName>
    </recommendedName>
</protein>
<dbReference type="Proteomes" id="UP001589833">
    <property type="component" value="Unassembled WGS sequence"/>
</dbReference>
<evidence type="ECO:0008006" key="3">
    <source>
        <dbReference type="Google" id="ProtNLM"/>
    </source>
</evidence>
<reference evidence="1 2" key="1">
    <citation type="submission" date="2024-09" db="EMBL/GenBank/DDBJ databases">
        <authorList>
            <person name="Sun Q."/>
            <person name="Mori K."/>
        </authorList>
    </citation>
    <scope>NUCLEOTIDE SEQUENCE [LARGE SCALE GENOMIC DNA]</scope>
    <source>
        <strain evidence="1 2">NCAIM B.02301</strain>
    </source>
</reference>